<gene>
    <name evidence="1" type="ORF">EV132_102456</name>
</gene>
<dbReference type="EMBL" id="SMBH01000002">
    <property type="protein sequence ID" value="TCU19225.1"/>
    <property type="molecule type" value="Genomic_DNA"/>
</dbReference>
<sequence>MISHSKLRTEPSYGLCGRLADALSVALSAPRRLSRTLPLLFFLTAAAGCQSGADGLGTVKNTDIKAPSSKVEETFGETGTEVTLLLPRGASGVYEGAARDVRDGAALSLGELGNGQVFVKVIDVSGGAGAVPAAVSAAKARNSALLISYVPPAVTSGIAAMPSDQRPPLVNLGDDVPATAGNVYNFASDELDSALEGILAAATGGHKKVMVFAPRDFPPTDEMRLADAIRAGGGTYAGTARYDLSDAAAAEAVQKSKAQLQQADAVVILGKSVIVPTVAGAIKASGQGNLVLIGTSAWPSQAYGDPAVAGATIAMVEPDDASLIADRYKRHHGRTLSTDAAYGYDAIAIAAGIIRVKGPAGLTAENLTMKTGFRGVTGLFRMTPGGNVERKLSLFTITGGKLNLLGAAPKAF</sequence>
<dbReference type="AlphaFoldDB" id="A0A4V2VA06"/>
<dbReference type="InterPro" id="IPR028082">
    <property type="entry name" value="Peripla_BP_I"/>
</dbReference>
<evidence type="ECO:0000313" key="2">
    <source>
        <dbReference type="Proteomes" id="UP000294576"/>
    </source>
</evidence>
<comment type="caution">
    <text evidence="1">The sequence shown here is derived from an EMBL/GenBank/DDBJ whole genome shotgun (WGS) entry which is preliminary data.</text>
</comment>
<proteinExistence type="predicted"/>
<evidence type="ECO:0000313" key="1">
    <source>
        <dbReference type="EMBL" id="TCU19225.1"/>
    </source>
</evidence>
<dbReference type="SUPFAM" id="SSF53822">
    <property type="entry name" value="Periplasmic binding protein-like I"/>
    <property type="match status" value="1"/>
</dbReference>
<name>A0A4V2VA06_RHISU</name>
<protein>
    <submittedName>
        <fullName evidence="1">Amino acid/amide ABC transporter substrate-binding protein (HAAT family)</fullName>
    </submittedName>
</protein>
<dbReference type="Proteomes" id="UP000294576">
    <property type="component" value="Unassembled WGS sequence"/>
</dbReference>
<organism evidence="1 2">
    <name type="scientific">Rhizobium sullae</name>
    <name type="common">Rhizobium hedysari</name>
    <dbReference type="NCBI Taxonomy" id="50338"/>
    <lineage>
        <taxon>Bacteria</taxon>
        <taxon>Pseudomonadati</taxon>
        <taxon>Pseudomonadota</taxon>
        <taxon>Alphaproteobacteria</taxon>
        <taxon>Hyphomicrobiales</taxon>
        <taxon>Rhizobiaceae</taxon>
        <taxon>Rhizobium/Agrobacterium group</taxon>
        <taxon>Rhizobium</taxon>
    </lineage>
</organism>
<reference evidence="1 2" key="1">
    <citation type="submission" date="2019-03" db="EMBL/GenBank/DDBJ databases">
        <title>Genomic Encyclopedia of Type Strains, Phase IV (KMG-V): Genome sequencing to study the core and pangenomes of soil and plant-associated prokaryotes.</title>
        <authorList>
            <person name="Whitman W."/>
        </authorList>
    </citation>
    <scope>NUCLEOTIDE SEQUENCE [LARGE SCALE GENOMIC DNA]</scope>
    <source>
        <strain evidence="1 2">Hc14</strain>
    </source>
</reference>
<accession>A0A4V2VA06</accession>
<dbReference type="Gene3D" id="3.40.50.2300">
    <property type="match status" value="2"/>
</dbReference>